<dbReference type="GO" id="GO:0003723">
    <property type="term" value="F:RNA binding"/>
    <property type="evidence" value="ECO:0007669"/>
    <property type="project" value="UniProtKB-KW"/>
</dbReference>
<accession>A0A1G1YHC8</accession>
<evidence type="ECO:0000256" key="3">
    <source>
        <dbReference type="PIRSR" id="PIRSR606225-1"/>
    </source>
</evidence>
<comment type="catalytic activity">
    <reaction evidence="5">
        <text>a uridine in RNA = a pseudouridine in RNA</text>
        <dbReference type="Rhea" id="RHEA:48348"/>
        <dbReference type="Rhea" id="RHEA-COMP:12068"/>
        <dbReference type="Rhea" id="RHEA-COMP:12069"/>
        <dbReference type="ChEBI" id="CHEBI:65314"/>
        <dbReference type="ChEBI" id="CHEBI:65315"/>
    </reaction>
</comment>
<keyword evidence="4" id="KW-0694">RNA-binding</keyword>
<dbReference type="Gene3D" id="3.30.2350.10">
    <property type="entry name" value="Pseudouridine synthase"/>
    <property type="match status" value="1"/>
</dbReference>
<dbReference type="InterPro" id="IPR036986">
    <property type="entry name" value="S4_RNA-bd_sf"/>
</dbReference>
<dbReference type="GO" id="GO:0120159">
    <property type="term" value="F:rRNA pseudouridine synthase activity"/>
    <property type="evidence" value="ECO:0007669"/>
    <property type="project" value="UniProtKB-ARBA"/>
</dbReference>
<evidence type="ECO:0000256" key="4">
    <source>
        <dbReference type="PROSITE-ProRule" id="PRU00182"/>
    </source>
</evidence>
<evidence type="ECO:0000256" key="1">
    <source>
        <dbReference type="ARBA" id="ARBA00010876"/>
    </source>
</evidence>
<dbReference type="CDD" id="cd00165">
    <property type="entry name" value="S4"/>
    <property type="match status" value="1"/>
</dbReference>
<dbReference type="NCBIfam" id="TIGR00005">
    <property type="entry name" value="rluA_subfam"/>
    <property type="match status" value="1"/>
</dbReference>
<dbReference type="SUPFAM" id="SSF55174">
    <property type="entry name" value="Alpha-L RNA-binding motif"/>
    <property type="match status" value="1"/>
</dbReference>
<dbReference type="Proteomes" id="UP000177376">
    <property type="component" value="Unassembled WGS sequence"/>
</dbReference>
<keyword evidence="2 5" id="KW-0413">Isomerase</keyword>
<dbReference type="AlphaFoldDB" id="A0A1G1YHC8"/>
<evidence type="ECO:0000313" key="9">
    <source>
        <dbReference type="Proteomes" id="UP000177376"/>
    </source>
</evidence>
<dbReference type="SMART" id="SM00363">
    <property type="entry name" value="S4"/>
    <property type="match status" value="1"/>
</dbReference>
<comment type="similarity">
    <text evidence="1 5">Belongs to the pseudouridine synthase RluA family.</text>
</comment>
<protein>
    <recommendedName>
        <fullName evidence="5">Pseudouridine synthase</fullName>
        <ecNumber evidence="5">5.4.99.-</ecNumber>
    </recommendedName>
</protein>
<dbReference type="InterPro" id="IPR050188">
    <property type="entry name" value="RluA_PseudoU_synthase"/>
</dbReference>
<sequence length="340" mass="38765">MQNNLITITQENQGQRLDKFLNEQLTEFSRSQIQKMIKNGDILVNGQKVSVHKFLKIGDMIKILPSQLSSPSPLLSSPPKRGSSANESVSQVKPGMTSLTMIGEKIFKDIKIISETEDFLIIEKPAGLLVHPTEKNETATLVDWLIAKYPIIRKIGDDPLRPGLVHRLDKDVSGLMIIPKTQATFEFFKRQFQLRTIDKRYTALVYGEISQDSDKINFFIGRSKAKTGLFAARPQKSKDDDKPAMTEFEVKDRFKNYTLLEIKILTGRTHQIRVHLKAYGHPLVGDNLYFNKKLKTKKELSRIFLHASYLSFTGSDGKYYEFSSPLPKKLATFLKSLKKQ</sequence>
<evidence type="ECO:0000259" key="7">
    <source>
        <dbReference type="SMART" id="SM00363"/>
    </source>
</evidence>
<dbReference type="Pfam" id="PF01479">
    <property type="entry name" value="S4"/>
    <property type="match status" value="1"/>
</dbReference>
<comment type="caution">
    <text evidence="8">The sequence shown here is derived from an EMBL/GenBank/DDBJ whole genome shotgun (WGS) entry which is preliminary data.</text>
</comment>
<dbReference type="InterPro" id="IPR020103">
    <property type="entry name" value="PsdUridine_synth_cat_dom_sf"/>
</dbReference>
<reference evidence="8 9" key="1">
    <citation type="journal article" date="2016" name="Nat. Commun.">
        <title>Thousands of microbial genomes shed light on interconnected biogeochemical processes in an aquifer system.</title>
        <authorList>
            <person name="Anantharaman K."/>
            <person name="Brown C.T."/>
            <person name="Hug L.A."/>
            <person name="Sharon I."/>
            <person name="Castelle C.J."/>
            <person name="Probst A.J."/>
            <person name="Thomas B.C."/>
            <person name="Singh A."/>
            <person name="Wilkins M.J."/>
            <person name="Karaoz U."/>
            <person name="Brodie E.L."/>
            <person name="Williams K.H."/>
            <person name="Hubbard S.S."/>
            <person name="Banfield J.F."/>
        </authorList>
    </citation>
    <scope>NUCLEOTIDE SEQUENCE [LARGE SCALE GENOMIC DNA]</scope>
</reference>
<dbReference type="PANTHER" id="PTHR21600:SF44">
    <property type="entry name" value="RIBOSOMAL LARGE SUBUNIT PSEUDOURIDINE SYNTHASE D"/>
    <property type="match status" value="1"/>
</dbReference>
<dbReference type="InterPro" id="IPR002942">
    <property type="entry name" value="S4_RNA-bd"/>
</dbReference>
<proteinExistence type="inferred from homology"/>
<dbReference type="PROSITE" id="PS50889">
    <property type="entry name" value="S4"/>
    <property type="match status" value="1"/>
</dbReference>
<evidence type="ECO:0000313" key="8">
    <source>
        <dbReference type="EMBL" id="OGY51719.1"/>
    </source>
</evidence>
<dbReference type="InterPro" id="IPR006145">
    <property type="entry name" value="PsdUridine_synth_RsuA/RluA"/>
</dbReference>
<dbReference type="InterPro" id="IPR006225">
    <property type="entry name" value="PsdUridine_synth_RluC/D"/>
</dbReference>
<evidence type="ECO:0000256" key="2">
    <source>
        <dbReference type="ARBA" id="ARBA00023235"/>
    </source>
</evidence>
<gene>
    <name evidence="8" type="ORF">A3A02_02410</name>
</gene>
<dbReference type="CDD" id="cd02869">
    <property type="entry name" value="PseudoU_synth_RluA_like"/>
    <property type="match status" value="1"/>
</dbReference>
<comment type="function">
    <text evidence="5">Responsible for synthesis of pseudouridine from uracil.</text>
</comment>
<feature type="active site" evidence="3">
    <location>
        <position position="169"/>
    </location>
</feature>
<evidence type="ECO:0000256" key="5">
    <source>
        <dbReference type="RuleBase" id="RU362028"/>
    </source>
</evidence>
<feature type="region of interest" description="Disordered" evidence="6">
    <location>
        <begin position="69"/>
        <end position="91"/>
    </location>
</feature>
<organism evidence="8 9">
    <name type="scientific">Candidatus Buchananbacteria bacterium RIFCSPLOWO2_01_FULL_39_33</name>
    <dbReference type="NCBI Taxonomy" id="1797543"/>
    <lineage>
        <taxon>Bacteria</taxon>
        <taxon>Candidatus Buchananiibacteriota</taxon>
    </lineage>
</organism>
<feature type="domain" description="RNA-binding S4" evidence="7">
    <location>
        <begin position="15"/>
        <end position="79"/>
    </location>
</feature>
<dbReference type="PANTHER" id="PTHR21600">
    <property type="entry name" value="MITOCHONDRIAL RNA PSEUDOURIDINE SYNTHASE"/>
    <property type="match status" value="1"/>
</dbReference>
<name>A0A1G1YHC8_9BACT</name>
<dbReference type="Gene3D" id="3.10.290.10">
    <property type="entry name" value="RNA-binding S4 domain"/>
    <property type="match status" value="1"/>
</dbReference>
<dbReference type="EC" id="5.4.99.-" evidence="5"/>
<dbReference type="SUPFAM" id="SSF55120">
    <property type="entry name" value="Pseudouridine synthase"/>
    <property type="match status" value="1"/>
</dbReference>
<feature type="compositionally biased region" description="Low complexity" evidence="6">
    <location>
        <begin position="69"/>
        <end position="79"/>
    </location>
</feature>
<evidence type="ECO:0000256" key="6">
    <source>
        <dbReference type="SAM" id="MobiDB-lite"/>
    </source>
</evidence>
<dbReference type="GO" id="GO:0000455">
    <property type="term" value="P:enzyme-directed rRNA pseudouridine synthesis"/>
    <property type="evidence" value="ECO:0007669"/>
    <property type="project" value="TreeGrafter"/>
</dbReference>
<dbReference type="EMBL" id="MHIM01000032">
    <property type="protein sequence ID" value="OGY51719.1"/>
    <property type="molecule type" value="Genomic_DNA"/>
</dbReference>
<dbReference type="Pfam" id="PF00849">
    <property type="entry name" value="PseudoU_synth_2"/>
    <property type="match status" value="1"/>
</dbReference>